<keyword evidence="2" id="KW-1185">Reference proteome</keyword>
<organism evidence="1 2">
    <name type="scientific">Scutellospora calospora</name>
    <dbReference type="NCBI Taxonomy" id="85575"/>
    <lineage>
        <taxon>Eukaryota</taxon>
        <taxon>Fungi</taxon>
        <taxon>Fungi incertae sedis</taxon>
        <taxon>Mucoromycota</taxon>
        <taxon>Glomeromycotina</taxon>
        <taxon>Glomeromycetes</taxon>
        <taxon>Diversisporales</taxon>
        <taxon>Gigasporaceae</taxon>
        <taxon>Scutellospora</taxon>
    </lineage>
</organism>
<sequence>MTNDWIHDNYIVKSIISVIGWEFGLAAIATYLVSIFQVLPRLALNQHTIYSIDADLPVDHLTANRFIPSINSVYKVYWIYIILLTIICLTMSTLKGYFQKIGDETLFNLFQTLLATALGVSEALGAVCFIKYGRLVVKLINESATLVGLMDNRNSGNKNRYLESYRIHLKKLKIMNLSLSILVCWLGFLGFCVAITRIMVEKYTPLYITIAAISIDGTAIIMLITLLGIVYGEMYKQRSIQAEEITTSINYS</sequence>
<reference evidence="1" key="1">
    <citation type="submission" date="2021-06" db="EMBL/GenBank/DDBJ databases">
        <authorList>
            <person name="Kallberg Y."/>
            <person name="Tangrot J."/>
            <person name="Rosling A."/>
        </authorList>
    </citation>
    <scope>NUCLEOTIDE SEQUENCE</scope>
    <source>
        <strain evidence="1">AU212A</strain>
    </source>
</reference>
<protein>
    <submittedName>
        <fullName evidence="1">10657_t:CDS:1</fullName>
    </submittedName>
</protein>
<comment type="caution">
    <text evidence="1">The sequence shown here is derived from an EMBL/GenBank/DDBJ whole genome shotgun (WGS) entry which is preliminary data.</text>
</comment>
<dbReference type="Proteomes" id="UP000789860">
    <property type="component" value="Unassembled WGS sequence"/>
</dbReference>
<evidence type="ECO:0000313" key="2">
    <source>
        <dbReference type="Proteomes" id="UP000789860"/>
    </source>
</evidence>
<name>A0ACA9KFD8_9GLOM</name>
<evidence type="ECO:0000313" key="1">
    <source>
        <dbReference type="EMBL" id="CAG8470286.1"/>
    </source>
</evidence>
<proteinExistence type="predicted"/>
<dbReference type="EMBL" id="CAJVPM010001620">
    <property type="protein sequence ID" value="CAG8470286.1"/>
    <property type="molecule type" value="Genomic_DNA"/>
</dbReference>
<accession>A0ACA9KFD8</accession>
<gene>
    <name evidence="1" type="ORF">SCALOS_LOCUS1997</name>
</gene>